<organism evidence="2 3">
    <name type="scientific">Panicum virgatum</name>
    <name type="common">Blackwell switchgrass</name>
    <dbReference type="NCBI Taxonomy" id="38727"/>
    <lineage>
        <taxon>Eukaryota</taxon>
        <taxon>Viridiplantae</taxon>
        <taxon>Streptophyta</taxon>
        <taxon>Embryophyta</taxon>
        <taxon>Tracheophyta</taxon>
        <taxon>Spermatophyta</taxon>
        <taxon>Magnoliopsida</taxon>
        <taxon>Liliopsida</taxon>
        <taxon>Poales</taxon>
        <taxon>Poaceae</taxon>
        <taxon>PACMAD clade</taxon>
        <taxon>Panicoideae</taxon>
        <taxon>Panicodae</taxon>
        <taxon>Paniceae</taxon>
        <taxon>Panicinae</taxon>
        <taxon>Panicum</taxon>
        <taxon>Panicum sect. Hiantes</taxon>
    </lineage>
</organism>
<evidence type="ECO:0000313" key="2">
    <source>
        <dbReference type="EMBL" id="KAG2574388.1"/>
    </source>
</evidence>
<reference evidence="2" key="1">
    <citation type="submission" date="2020-05" db="EMBL/GenBank/DDBJ databases">
        <title>WGS assembly of Panicum virgatum.</title>
        <authorList>
            <person name="Lovell J.T."/>
            <person name="Jenkins J."/>
            <person name="Shu S."/>
            <person name="Juenger T.E."/>
            <person name="Schmutz J."/>
        </authorList>
    </citation>
    <scope>NUCLEOTIDE SEQUENCE</scope>
    <source>
        <strain evidence="2">AP13</strain>
    </source>
</reference>
<dbReference type="AlphaFoldDB" id="A0A8T0QLM3"/>
<accession>A0A8T0QLM3</accession>
<dbReference type="EMBL" id="CM029049">
    <property type="protein sequence ID" value="KAG2574388.1"/>
    <property type="molecule type" value="Genomic_DNA"/>
</dbReference>
<sequence length="136" mass="15127">MGAPSDFIRIFSTIQSRVGGRICGIEARREEGMAERRNYQAKGSSLSSRIHQRFLDPNRGLEKASAGLKRRRRDEGGSAEIRPRSWASGRAISKSGEGSVGPDGGEMKAAYWIRKSTMKDCSRSLLFNVTHSFIMF</sequence>
<name>A0A8T0QLM3_PANVG</name>
<dbReference type="Proteomes" id="UP000823388">
    <property type="component" value="Chromosome 7K"/>
</dbReference>
<evidence type="ECO:0000313" key="3">
    <source>
        <dbReference type="Proteomes" id="UP000823388"/>
    </source>
</evidence>
<comment type="caution">
    <text evidence="2">The sequence shown here is derived from an EMBL/GenBank/DDBJ whole genome shotgun (WGS) entry which is preliminary data.</text>
</comment>
<protein>
    <submittedName>
        <fullName evidence="2">Uncharacterized protein</fullName>
    </submittedName>
</protein>
<gene>
    <name evidence="2" type="ORF">PVAP13_7KG317792</name>
</gene>
<proteinExistence type="predicted"/>
<evidence type="ECO:0000256" key="1">
    <source>
        <dbReference type="SAM" id="MobiDB-lite"/>
    </source>
</evidence>
<keyword evidence="3" id="KW-1185">Reference proteome</keyword>
<feature type="region of interest" description="Disordered" evidence="1">
    <location>
        <begin position="61"/>
        <end position="105"/>
    </location>
</feature>